<feature type="domain" description="BPTI/Kunitz inhibitor" evidence="7">
    <location>
        <begin position="689"/>
        <end position="744"/>
    </location>
</feature>
<dbReference type="WBParaSite" id="PTRK_0001181800.1">
    <property type="protein sequence ID" value="PTRK_0001181800.1"/>
    <property type="gene ID" value="PTRK_0001181800"/>
</dbReference>
<dbReference type="SUPFAM" id="SSF54713">
    <property type="entry name" value="Elongation factor Ts (EF-Ts), dimerisation domain"/>
    <property type="match status" value="1"/>
</dbReference>
<evidence type="ECO:0000313" key="9">
    <source>
        <dbReference type="Proteomes" id="UP000038045"/>
    </source>
</evidence>
<comment type="function">
    <text evidence="5">Associates with the EF-Tu.GDP complex and induces the exchange of GDP to GTP. It remains bound to the aminoacyl-tRNA.EF-Tu.GTP complex up to the GTP hydrolysis stage on the ribosome.</text>
</comment>
<dbReference type="SUPFAM" id="SSF57610">
    <property type="entry name" value="Thyroglobulin type-1 domain"/>
    <property type="match status" value="2"/>
</dbReference>
<evidence type="ECO:0000256" key="5">
    <source>
        <dbReference type="HAMAP-Rule" id="MF_03135"/>
    </source>
</evidence>
<keyword evidence="3 5" id="KW-0648">Protein biosynthesis</keyword>
<dbReference type="GO" id="GO:0005739">
    <property type="term" value="C:mitochondrion"/>
    <property type="evidence" value="ECO:0007669"/>
    <property type="project" value="UniProtKB-SubCell"/>
</dbReference>
<keyword evidence="2 5" id="KW-0251">Elongation factor</keyword>
<dbReference type="PANTHER" id="PTHR47248:SF9">
    <property type="entry name" value="BPTI_KUNITZ INHIBITOR DOMAIN-CONTAINING PROTEIN"/>
    <property type="match status" value="1"/>
</dbReference>
<keyword evidence="4" id="KW-1015">Disulfide bond</keyword>
<dbReference type="PROSITE" id="PS00280">
    <property type="entry name" value="BPTI_KUNITZ_1"/>
    <property type="match status" value="1"/>
</dbReference>
<protein>
    <recommendedName>
        <fullName evidence="5">Elongation factor Ts, mitochondrial</fullName>
        <shortName evidence="5">EF-Ts</shortName>
        <shortName evidence="5">EF-TsMt</shortName>
    </recommendedName>
</protein>
<feature type="domain" description="BPTI/Kunitz inhibitor" evidence="7">
    <location>
        <begin position="490"/>
        <end position="547"/>
    </location>
</feature>
<evidence type="ECO:0000256" key="4">
    <source>
        <dbReference type="ARBA" id="ARBA00023157"/>
    </source>
</evidence>
<dbReference type="GO" id="GO:0003746">
    <property type="term" value="F:translation elongation factor activity"/>
    <property type="evidence" value="ECO:0007669"/>
    <property type="project" value="UniProtKB-UniRule"/>
</dbReference>
<dbReference type="InterPro" id="IPR000716">
    <property type="entry name" value="Thyroglobulin_1"/>
</dbReference>
<comment type="similarity">
    <text evidence="1 5">Belongs to the EF-Ts family.</text>
</comment>
<dbReference type="InterPro" id="IPR014039">
    <property type="entry name" value="Transl_elong_EFTs/EF1B_dimer"/>
</dbReference>
<sequence length="872" mass="97777">MLRYSSIFSKQAIRSLCVSAPSTGASTITPTKKALMKLRKITGYSYVNCKKAVDKFGIDNLEEATSWLRELAKKEGWAKAAKLSHKQTTEGLFSVLSKNNLGAVVELNCQTDFVARGDDFKNLISDITKSVLQHAETLSDTVNVNDNELVVVPVTVDDIKTSNGTTIKETLAMAVGKLGENITCPTLSMIFGQKDIMIKGHSHPKEKFNNCEIGRFVSLVGLKRDPFKATSFPSEKLGEQICQHIIGMRPELLGEPPEEKNEIVEEKTNDGKDEDDINDFYRGKTTELNEDETSLLRQPFMLNPSQSVFSYLNSHGAAIVNYLRMEVVLPAEGPCTLGTNEEAKNYKCTTEGYYELVQCNDEYCVCVDPYTGSEAGDTRTDRKYTPTCGNCLKSYAKAAALNKNQFELPQCNKMNGKFEKMRYNDNEMYCVDENTGEKIDNKPKQYKGLYTCDDYSKYENAPKTTINYPDDVKETQPLIKEEMPVVNVGCAIPKDLGETCSPSDHKKSSRLLYFFDTETSQCLPFMYKGCGGNINRYNSASECSSACIPMDYSSCSGHFQSATDSQGNHILCNMGRGNPMGTNKKTKDECPPNYTCIMSAFFGSCCHKPTEDLFNRNYSPSCNETKFESSTPVKHEKYGFSTTLLGRECSDNFCPTGSTCSYSLPAIEYESWMIQRMPPRTRFTHVAECTLPPDIGEICDNTDVKGGIFYFFDPETLECYPMKFKGCKGNQNKFLDKDECKSYCLGSNYDGCRGGIEPAEKMCGYHSDCSGENLNKTEDYMCSNNYMLVIGKKYDHCCYKETELYLQGKEDLVRCMGGNFIKGTPVRLDKKGYHPAWLLGRSCDHDFCPLGTVCQQRDIFAYCCYPNNNSIH</sequence>
<dbReference type="CDD" id="cd00109">
    <property type="entry name" value="Kunitz-type"/>
    <property type="match status" value="1"/>
</dbReference>
<name>A0A0N4ZTJ0_PARTI</name>
<dbReference type="CDD" id="cd14275">
    <property type="entry name" value="UBA_EF-Ts"/>
    <property type="match status" value="1"/>
</dbReference>
<evidence type="ECO:0000259" key="7">
    <source>
        <dbReference type="PROSITE" id="PS50279"/>
    </source>
</evidence>
<dbReference type="Gene3D" id="3.30.479.20">
    <property type="entry name" value="Elongation factor Ts, dimerisation domain"/>
    <property type="match status" value="2"/>
</dbReference>
<dbReference type="SMART" id="SM00131">
    <property type="entry name" value="KU"/>
    <property type="match status" value="2"/>
</dbReference>
<keyword evidence="5" id="KW-0496">Mitochondrion</keyword>
<dbReference type="SUPFAM" id="SSF46934">
    <property type="entry name" value="UBA-like"/>
    <property type="match status" value="1"/>
</dbReference>
<dbReference type="InterPro" id="IPR002223">
    <property type="entry name" value="Kunitz_BPTI"/>
</dbReference>
<comment type="caution">
    <text evidence="6">Lacks conserved residue(s) required for the propagation of feature annotation.</text>
</comment>
<dbReference type="Pfam" id="PF00086">
    <property type="entry name" value="Thyroglobulin_1"/>
    <property type="match status" value="1"/>
</dbReference>
<evidence type="ECO:0000256" key="2">
    <source>
        <dbReference type="ARBA" id="ARBA00022768"/>
    </source>
</evidence>
<dbReference type="Pfam" id="PF00889">
    <property type="entry name" value="EF_TS"/>
    <property type="match status" value="1"/>
</dbReference>
<dbReference type="InterPro" id="IPR036857">
    <property type="entry name" value="Thyroglobulin_1_sf"/>
</dbReference>
<dbReference type="Gene3D" id="4.10.410.10">
    <property type="entry name" value="Pancreatic trypsin inhibitor Kunitz domain"/>
    <property type="match status" value="2"/>
</dbReference>
<dbReference type="STRING" id="131310.A0A0N4ZTJ0"/>
<evidence type="ECO:0000256" key="1">
    <source>
        <dbReference type="ARBA" id="ARBA00005532"/>
    </source>
</evidence>
<evidence type="ECO:0000313" key="10">
    <source>
        <dbReference type="WBParaSite" id="PTRK_0001181800.1"/>
    </source>
</evidence>
<keyword evidence="9" id="KW-1185">Reference proteome</keyword>
<dbReference type="PROSITE" id="PS01127">
    <property type="entry name" value="EF_TS_2"/>
    <property type="match status" value="1"/>
</dbReference>
<dbReference type="GO" id="GO:0004867">
    <property type="term" value="F:serine-type endopeptidase inhibitor activity"/>
    <property type="evidence" value="ECO:0007669"/>
    <property type="project" value="InterPro"/>
</dbReference>
<dbReference type="InterPro" id="IPR018101">
    <property type="entry name" value="Transl_elong_Ts_CS"/>
</dbReference>
<dbReference type="InterPro" id="IPR052861">
    <property type="entry name" value="BPTI/Kunitz_domain"/>
</dbReference>
<feature type="domain" description="Thyroglobulin type-1" evidence="8">
    <location>
        <begin position="332"/>
        <end position="388"/>
    </location>
</feature>
<dbReference type="Gene3D" id="1.10.8.10">
    <property type="entry name" value="DNA helicase RuvA subunit, C-terminal domain"/>
    <property type="match status" value="1"/>
</dbReference>
<evidence type="ECO:0000259" key="8">
    <source>
        <dbReference type="PROSITE" id="PS51162"/>
    </source>
</evidence>
<dbReference type="InterPro" id="IPR036880">
    <property type="entry name" value="Kunitz_BPTI_sf"/>
</dbReference>
<dbReference type="InterPro" id="IPR020901">
    <property type="entry name" value="Prtase_inh_Kunz-CS"/>
</dbReference>
<comment type="subcellular location">
    <subcellularLocation>
        <location evidence="5">Mitochondrion</location>
    </subcellularLocation>
</comment>
<dbReference type="PROSITE" id="PS51162">
    <property type="entry name" value="THYROGLOBULIN_1_2"/>
    <property type="match status" value="1"/>
</dbReference>
<dbReference type="Proteomes" id="UP000038045">
    <property type="component" value="Unplaced"/>
</dbReference>
<dbReference type="InterPro" id="IPR009060">
    <property type="entry name" value="UBA-like_sf"/>
</dbReference>
<dbReference type="InterPro" id="IPR036402">
    <property type="entry name" value="EF-Ts_dimer_sf"/>
</dbReference>
<reference evidence="10" key="1">
    <citation type="submission" date="2017-02" db="UniProtKB">
        <authorList>
            <consortium name="WormBaseParasite"/>
        </authorList>
    </citation>
    <scope>IDENTIFICATION</scope>
</reference>
<dbReference type="Pfam" id="PF00014">
    <property type="entry name" value="Kunitz_BPTI"/>
    <property type="match status" value="2"/>
</dbReference>
<accession>A0A0N4ZTJ0</accession>
<dbReference type="SUPFAM" id="SSF57362">
    <property type="entry name" value="BPTI-like"/>
    <property type="match status" value="2"/>
</dbReference>
<dbReference type="Gene3D" id="4.10.800.10">
    <property type="entry name" value="Thyroglobulin type-1"/>
    <property type="match status" value="2"/>
</dbReference>
<dbReference type="InterPro" id="IPR001816">
    <property type="entry name" value="Transl_elong_EFTs/EF1B"/>
</dbReference>
<dbReference type="PROSITE" id="PS50279">
    <property type="entry name" value="BPTI_KUNITZ_2"/>
    <property type="match status" value="2"/>
</dbReference>
<dbReference type="SMART" id="SM00211">
    <property type="entry name" value="TY"/>
    <property type="match status" value="2"/>
</dbReference>
<proteinExistence type="inferred from homology"/>
<evidence type="ECO:0000256" key="3">
    <source>
        <dbReference type="ARBA" id="ARBA00022917"/>
    </source>
</evidence>
<dbReference type="PANTHER" id="PTHR47248">
    <property type="entry name" value="PROTEIN CBG06772"/>
    <property type="match status" value="1"/>
</dbReference>
<dbReference type="AlphaFoldDB" id="A0A0N4ZTJ0"/>
<dbReference type="HAMAP" id="MF_00050">
    <property type="entry name" value="EF_Ts"/>
    <property type="match status" value="1"/>
</dbReference>
<evidence type="ECO:0000256" key="6">
    <source>
        <dbReference type="PROSITE-ProRule" id="PRU00500"/>
    </source>
</evidence>
<organism evidence="9 10">
    <name type="scientific">Parastrongyloides trichosuri</name>
    <name type="common">Possum-specific nematode worm</name>
    <dbReference type="NCBI Taxonomy" id="131310"/>
    <lineage>
        <taxon>Eukaryota</taxon>
        <taxon>Metazoa</taxon>
        <taxon>Ecdysozoa</taxon>
        <taxon>Nematoda</taxon>
        <taxon>Chromadorea</taxon>
        <taxon>Rhabditida</taxon>
        <taxon>Tylenchina</taxon>
        <taxon>Panagrolaimomorpha</taxon>
        <taxon>Strongyloidoidea</taxon>
        <taxon>Strongyloididae</taxon>
        <taxon>Parastrongyloides</taxon>
    </lineage>
</organism>
<dbReference type="Pfam" id="PF25025">
    <property type="entry name" value="EF-Ts_N"/>
    <property type="match status" value="1"/>
</dbReference>